<dbReference type="InterPro" id="IPR029017">
    <property type="entry name" value="Enolase-like_N"/>
</dbReference>
<dbReference type="Proteomes" id="UP000250385">
    <property type="component" value="Unassembled WGS sequence"/>
</dbReference>
<organism evidence="2 3">
    <name type="scientific">Escherichia coli</name>
    <dbReference type="NCBI Taxonomy" id="562"/>
    <lineage>
        <taxon>Bacteria</taxon>
        <taxon>Pseudomonadati</taxon>
        <taxon>Pseudomonadota</taxon>
        <taxon>Gammaproteobacteria</taxon>
        <taxon>Enterobacterales</taxon>
        <taxon>Enterobacteriaceae</taxon>
        <taxon>Escherichia</taxon>
    </lineage>
</organism>
<sequence length="101" mass="10812">MKIKQALFTAGYSSFYFDDQQAIKNGAGHDGFFYTGEPVTQGFNAVRQAGECVSVQLILENGAVAVGDCTAVQYSGAAVAIHCSSQSTLFRSSTTISSHYW</sequence>
<dbReference type="SUPFAM" id="SSF54826">
    <property type="entry name" value="Enolase N-terminal domain-like"/>
    <property type="match status" value="1"/>
</dbReference>
<accession>A0AB38EWV7</accession>
<evidence type="ECO:0000259" key="1">
    <source>
        <dbReference type="Pfam" id="PF05034"/>
    </source>
</evidence>
<proteinExistence type="predicted"/>
<dbReference type="Gene3D" id="3.30.390.10">
    <property type="entry name" value="Enolase-like, N-terminal domain"/>
    <property type="match status" value="1"/>
</dbReference>
<keyword evidence="2" id="KW-0456">Lyase</keyword>
<feature type="domain" description="Methylaspartate ammonia-lyase N-terminal" evidence="1">
    <location>
        <begin position="1"/>
        <end position="78"/>
    </location>
</feature>
<protein>
    <submittedName>
        <fullName evidence="2">Methylaspartate ammonia-lyase</fullName>
        <ecNumber evidence="2">4.3.1.2</ecNumber>
    </submittedName>
</protein>
<dbReference type="AlphaFoldDB" id="A0AB38EWV7"/>
<gene>
    <name evidence="2" type="ORF">NCTC10279_02822</name>
</gene>
<dbReference type="GO" id="GO:0050096">
    <property type="term" value="F:methylaspartate ammonia-lyase activity"/>
    <property type="evidence" value="ECO:0007669"/>
    <property type="project" value="UniProtKB-EC"/>
</dbReference>
<dbReference type="InterPro" id="IPR022665">
    <property type="entry name" value="MeAsp_NH4-lyase_N"/>
</dbReference>
<evidence type="ECO:0000313" key="3">
    <source>
        <dbReference type="Proteomes" id="UP000250385"/>
    </source>
</evidence>
<name>A0AB38EWV7_ECOLX</name>
<dbReference type="EMBL" id="UASG01000011">
    <property type="protein sequence ID" value="SPX30498.1"/>
    <property type="molecule type" value="Genomic_DNA"/>
</dbReference>
<evidence type="ECO:0000313" key="2">
    <source>
        <dbReference type="EMBL" id="SPX30498.1"/>
    </source>
</evidence>
<dbReference type="EC" id="4.3.1.2" evidence="2"/>
<reference evidence="2 3" key="1">
    <citation type="submission" date="2018-06" db="EMBL/GenBank/DDBJ databases">
        <authorList>
            <consortium name="Pathogen Informatics"/>
            <person name="Doyle S."/>
        </authorList>
    </citation>
    <scope>NUCLEOTIDE SEQUENCE [LARGE SCALE GENOMIC DNA]</scope>
    <source>
        <strain evidence="2 3">NCTC10279</strain>
    </source>
</reference>
<comment type="caution">
    <text evidence="2">The sequence shown here is derived from an EMBL/GenBank/DDBJ whole genome shotgun (WGS) entry which is preliminary data.</text>
</comment>
<dbReference type="Pfam" id="PF05034">
    <property type="entry name" value="MAAL_N"/>
    <property type="match status" value="1"/>
</dbReference>